<dbReference type="EMBL" id="CAFBRD010000182">
    <property type="protein sequence ID" value="CAB5078840.1"/>
    <property type="molecule type" value="Genomic_DNA"/>
</dbReference>
<protein>
    <submittedName>
        <fullName evidence="1">Unannotated protein</fullName>
    </submittedName>
</protein>
<dbReference type="AlphaFoldDB" id="A0A6J7VLC3"/>
<sequence>MRDSLNRSHVRGDIFANTTIATSRRLNKQSVLITNRHGEPVNLQLSNKPGRLLRFTQFVESTLKPCPPGNDLSRSERVVKAHHGNAMLNRREGNGRSSAYRLSGGIWGDEVGVLVLKPNEFAKKLIEISIGDLRRVLLVIKPIVMANGIT</sequence>
<gene>
    <name evidence="1" type="ORF">UFOPK4371_01997</name>
</gene>
<evidence type="ECO:0000313" key="1">
    <source>
        <dbReference type="EMBL" id="CAB5078840.1"/>
    </source>
</evidence>
<accession>A0A6J7VLC3</accession>
<name>A0A6J7VLC3_9ZZZZ</name>
<organism evidence="1">
    <name type="scientific">freshwater metagenome</name>
    <dbReference type="NCBI Taxonomy" id="449393"/>
    <lineage>
        <taxon>unclassified sequences</taxon>
        <taxon>metagenomes</taxon>
        <taxon>ecological metagenomes</taxon>
    </lineage>
</organism>
<reference evidence="1" key="1">
    <citation type="submission" date="2020-05" db="EMBL/GenBank/DDBJ databases">
        <authorList>
            <person name="Chiriac C."/>
            <person name="Salcher M."/>
            <person name="Ghai R."/>
            <person name="Kavagutti S V."/>
        </authorList>
    </citation>
    <scope>NUCLEOTIDE SEQUENCE</scope>
</reference>
<proteinExistence type="predicted"/>